<feature type="region of interest" description="Disordered" evidence="1">
    <location>
        <begin position="140"/>
        <end position="170"/>
    </location>
</feature>
<reference evidence="2 3" key="1">
    <citation type="submission" date="2016-11" db="EMBL/GenBank/DDBJ databases">
        <authorList>
            <person name="Jaros S."/>
            <person name="Januszkiewicz K."/>
            <person name="Wedrychowicz H."/>
        </authorList>
    </citation>
    <scope>NUCLEOTIDE SEQUENCE [LARGE SCALE GENOMIC DNA]</scope>
    <source>
        <strain evidence="2 3">CGMCC 4.2025</strain>
    </source>
</reference>
<dbReference type="AlphaFoldDB" id="A0A1M7N4F2"/>
<name>A0A1M7N4F2_9ACTN</name>
<dbReference type="EMBL" id="FRBI01000017">
    <property type="protein sequence ID" value="SHM98473.1"/>
    <property type="molecule type" value="Genomic_DNA"/>
</dbReference>
<evidence type="ECO:0000256" key="1">
    <source>
        <dbReference type="SAM" id="MobiDB-lite"/>
    </source>
</evidence>
<feature type="region of interest" description="Disordered" evidence="1">
    <location>
        <begin position="90"/>
        <end position="109"/>
    </location>
</feature>
<evidence type="ECO:0000313" key="3">
    <source>
        <dbReference type="Proteomes" id="UP000184111"/>
    </source>
</evidence>
<sequence>MRPPSASGSDLDLPTGLLPHGKITQTPETGAGAGRPTLVDPHVWGIFDDGHGRAQIDFSVVRANVPPTDSAASCGPTSATYHCTRTLRPDGSSLSLTTETGKPGTPGGSRLTMRAADLITLSGYEVRLFVSNSATALMPPPAAGDSRAPVSNAPSSPPPATTRPEPPLDDAQLTAVVTDPGWTRLFAAKRSARPDHQLAPAQVAAIAKPLLPAHATPADAANQEGLTAFQLDSHEHILGITALRWPGDEARREVISSLYPDARQLPDGTLVHTEQQKQRTPVRVLHPDGMSVEVIQMSLDGNGTWPGPLTTAQLQAIAASTAWDRPAPNAPAAPSAGR</sequence>
<organism evidence="2 3">
    <name type="scientific">Actinacidiphila paucisporea</name>
    <dbReference type="NCBI Taxonomy" id="310782"/>
    <lineage>
        <taxon>Bacteria</taxon>
        <taxon>Bacillati</taxon>
        <taxon>Actinomycetota</taxon>
        <taxon>Actinomycetes</taxon>
        <taxon>Kitasatosporales</taxon>
        <taxon>Streptomycetaceae</taxon>
        <taxon>Actinacidiphila</taxon>
    </lineage>
</organism>
<dbReference type="Proteomes" id="UP000184111">
    <property type="component" value="Unassembled WGS sequence"/>
</dbReference>
<feature type="region of interest" description="Disordered" evidence="1">
    <location>
        <begin position="1"/>
        <end position="37"/>
    </location>
</feature>
<evidence type="ECO:0000313" key="2">
    <source>
        <dbReference type="EMBL" id="SHM98473.1"/>
    </source>
</evidence>
<accession>A0A1M7N4F2</accession>
<feature type="compositionally biased region" description="Pro residues" evidence="1">
    <location>
        <begin position="155"/>
        <end position="165"/>
    </location>
</feature>
<gene>
    <name evidence="2" type="ORF">SAMN05216499_117136</name>
</gene>
<proteinExistence type="predicted"/>
<keyword evidence="3" id="KW-1185">Reference proteome</keyword>
<protein>
    <submittedName>
        <fullName evidence="2">Uncharacterized protein</fullName>
    </submittedName>
</protein>